<dbReference type="InterPro" id="IPR001849">
    <property type="entry name" value="PH_domain"/>
</dbReference>
<evidence type="ECO:0000256" key="1">
    <source>
        <dbReference type="SAM" id="MobiDB-lite"/>
    </source>
</evidence>
<dbReference type="Pfam" id="PF00169">
    <property type="entry name" value="PH"/>
    <property type="match status" value="1"/>
</dbReference>
<organism evidence="3">
    <name type="scientific">Bicosoecida sp. CB-2014</name>
    <dbReference type="NCBI Taxonomy" id="1486930"/>
    <lineage>
        <taxon>Eukaryota</taxon>
        <taxon>Sar</taxon>
        <taxon>Stramenopiles</taxon>
        <taxon>Bigyra</taxon>
        <taxon>Opalozoa</taxon>
        <taxon>Bicosoecida</taxon>
    </lineage>
</organism>
<dbReference type="PROSITE" id="PS50003">
    <property type="entry name" value="PH_DOMAIN"/>
    <property type="match status" value="1"/>
</dbReference>
<dbReference type="SMART" id="SM00233">
    <property type="entry name" value="PH"/>
    <property type="match status" value="1"/>
</dbReference>
<dbReference type="Gene3D" id="2.30.29.30">
    <property type="entry name" value="Pleckstrin-homology domain (PH domain)/Phosphotyrosine-binding domain (PTB)"/>
    <property type="match status" value="1"/>
</dbReference>
<gene>
    <name evidence="3" type="ORF">BSP0115_LOCUS15475</name>
</gene>
<feature type="compositionally biased region" description="Low complexity" evidence="1">
    <location>
        <begin position="153"/>
        <end position="163"/>
    </location>
</feature>
<dbReference type="InterPro" id="IPR011993">
    <property type="entry name" value="PH-like_dom_sf"/>
</dbReference>
<dbReference type="FunFam" id="2.30.29.30:FF:000286">
    <property type="entry name" value="PH-protein kinase domain containing protein"/>
    <property type="match status" value="1"/>
</dbReference>
<sequence>MAGPHGGGGAPHMSTRELLESRSVREGWLTKVTGVLQVWKRRYVVLRHGLLSYYKDEVQAVPKGVIDLNEATAVRPAHGDESDRPHSFVIVTRRRTFVFQAHSRADHDQWVSALALAHATRRVPGAPPVRERRMSDTPALLPSAFPSSPPDTPASTASAASSSEAGSGVATPTTTREARTRSRAASLDDSAPTPRAAAAGVASPPHSASVFDDDVVARVRAFYELNCPAKANEEHIARVLRHYAMMGPDRMFTDLHAKYRMRV</sequence>
<proteinExistence type="predicted"/>
<feature type="compositionally biased region" description="Low complexity" evidence="1">
    <location>
        <begin position="190"/>
        <end position="208"/>
    </location>
</feature>
<evidence type="ECO:0000313" key="3">
    <source>
        <dbReference type="EMBL" id="CAD8922212.1"/>
    </source>
</evidence>
<feature type="region of interest" description="Disordered" evidence="1">
    <location>
        <begin position="139"/>
        <end position="208"/>
    </location>
</feature>
<dbReference type="AlphaFoldDB" id="A0A7S1CL31"/>
<protein>
    <recommendedName>
        <fullName evidence="2">PH domain-containing protein</fullName>
    </recommendedName>
</protein>
<evidence type="ECO:0000259" key="2">
    <source>
        <dbReference type="PROSITE" id="PS50003"/>
    </source>
</evidence>
<accession>A0A7S1CL31</accession>
<dbReference type="SUPFAM" id="SSF50729">
    <property type="entry name" value="PH domain-like"/>
    <property type="match status" value="1"/>
</dbReference>
<feature type="domain" description="PH" evidence="2">
    <location>
        <begin position="22"/>
        <end position="119"/>
    </location>
</feature>
<dbReference type="InterPro" id="IPR051707">
    <property type="entry name" value="PI-Interact_SigTrans_Reg"/>
</dbReference>
<reference evidence="3" key="1">
    <citation type="submission" date="2021-01" db="EMBL/GenBank/DDBJ databases">
        <authorList>
            <person name="Corre E."/>
            <person name="Pelletier E."/>
            <person name="Niang G."/>
            <person name="Scheremetjew M."/>
            <person name="Finn R."/>
            <person name="Kale V."/>
            <person name="Holt S."/>
            <person name="Cochrane G."/>
            <person name="Meng A."/>
            <person name="Brown T."/>
            <person name="Cohen L."/>
        </authorList>
    </citation>
    <scope>NUCLEOTIDE SEQUENCE</scope>
    <source>
        <strain evidence="3">Ms1</strain>
    </source>
</reference>
<dbReference type="EMBL" id="HBFS01023091">
    <property type="protein sequence ID" value="CAD8922212.1"/>
    <property type="molecule type" value="Transcribed_RNA"/>
</dbReference>
<name>A0A7S1CL31_9STRA</name>
<dbReference type="PANTHER" id="PTHR14336">
    <property type="entry name" value="TANDEM PH DOMAIN CONTAINING PROTEIN"/>
    <property type="match status" value="1"/>
</dbReference>